<dbReference type="Proteomes" id="UP001595974">
    <property type="component" value="Unassembled WGS sequence"/>
</dbReference>
<gene>
    <name evidence="1" type="ORF">ACFPTN_10200</name>
</gene>
<name>A0ABW1ARL6_9RHOO</name>
<evidence type="ECO:0000313" key="2">
    <source>
        <dbReference type="Proteomes" id="UP001595974"/>
    </source>
</evidence>
<accession>A0ABW1ARL6</accession>
<proteinExistence type="predicted"/>
<reference evidence="2" key="1">
    <citation type="journal article" date="2019" name="Int. J. Syst. Evol. Microbiol.">
        <title>The Global Catalogue of Microorganisms (GCM) 10K type strain sequencing project: providing services to taxonomists for standard genome sequencing and annotation.</title>
        <authorList>
            <consortium name="The Broad Institute Genomics Platform"/>
            <consortium name="The Broad Institute Genome Sequencing Center for Infectious Disease"/>
            <person name="Wu L."/>
            <person name="Ma J."/>
        </authorList>
    </citation>
    <scope>NUCLEOTIDE SEQUENCE [LARGE SCALE GENOMIC DNA]</scope>
    <source>
        <strain evidence="2">SHR3</strain>
    </source>
</reference>
<dbReference type="EMBL" id="JBHSOG010000033">
    <property type="protein sequence ID" value="MFC5769743.1"/>
    <property type="molecule type" value="Genomic_DNA"/>
</dbReference>
<comment type="caution">
    <text evidence="1">The sequence shown here is derived from an EMBL/GenBank/DDBJ whole genome shotgun (WGS) entry which is preliminary data.</text>
</comment>
<dbReference type="RefSeq" id="WP_157748599.1">
    <property type="nucleotide sequence ID" value="NZ_JBHSOG010000033.1"/>
</dbReference>
<keyword evidence="2" id="KW-1185">Reference proteome</keyword>
<sequence length="223" mass="25824">MDYQKRFTRWRAKLGQNTNYLVEQVCTRIVPEFEKHGFVWLKSMEPPAIRNLNYITLLKRSGTNWPIVELHFDKRGRPRFIVEVSVLPPVCKKLTSSAIVDIPREEAYLGMGPVQLRLQKGRSASDSIFGFGALNALFTNPFRIIFYMLNPQRYLHNEVDKAASLLPELFDFFERGIPEEWFNAEPQHFAMSDHFALLASWHLAEQAYKSGKPGKITYVGKND</sequence>
<protein>
    <submittedName>
        <fullName evidence="1">Uncharacterized protein</fullName>
    </submittedName>
</protein>
<evidence type="ECO:0000313" key="1">
    <source>
        <dbReference type="EMBL" id="MFC5769743.1"/>
    </source>
</evidence>
<organism evidence="1 2">
    <name type="scientific">Thauera sinica</name>
    <dbReference type="NCBI Taxonomy" id="2665146"/>
    <lineage>
        <taxon>Bacteria</taxon>
        <taxon>Pseudomonadati</taxon>
        <taxon>Pseudomonadota</taxon>
        <taxon>Betaproteobacteria</taxon>
        <taxon>Rhodocyclales</taxon>
        <taxon>Zoogloeaceae</taxon>
        <taxon>Thauera</taxon>
    </lineage>
</organism>